<gene>
    <name evidence="1" type="ORF">VE01_04311</name>
</gene>
<evidence type="ECO:0000313" key="2">
    <source>
        <dbReference type="Proteomes" id="UP000091956"/>
    </source>
</evidence>
<dbReference type="Proteomes" id="UP000091956">
    <property type="component" value="Unassembled WGS sequence"/>
</dbReference>
<proteinExistence type="predicted"/>
<reference evidence="2" key="2">
    <citation type="journal article" date="2018" name="Nat. Commun.">
        <title>Extreme sensitivity to ultraviolet light in the fungal pathogen causing white-nose syndrome of bats.</title>
        <authorList>
            <person name="Palmer J.M."/>
            <person name="Drees K.P."/>
            <person name="Foster J.T."/>
            <person name="Lindner D.L."/>
        </authorList>
    </citation>
    <scope>NUCLEOTIDE SEQUENCE [LARGE SCALE GENOMIC DNA]</scope>
    <source>
        <strain evidence="2">UAMH 10579</strain>
    </source>
</reference>
<evidence type="ECO:0000313" key="1">
    <source>
        <dbReference type="EMBL" id="OBT97496.2"/>
    </source>
</evidence>
<keyword evidence="2" id="KW-1185">Reference proteome</keyword>
<organism evidence="1 2">
    <name type="scientific">Pseudogymnoascus verrucosus</name>
    <dbReference type="NCBI Taxonomy" id="342668"/>
    <lineage>
        <taxon>Eukaryota</taxon>
        <taxon>Fungi</taxon>
        <taxon>Dikarya</taxon>
        <taxon>Ascomycota</taxon>
        <taxon>Pezizomycotina</taxon>
        <taxon>Leotiomycetes</taxon>
        <taxon>Thelebolales</taxon>
        <taxon>Thelebolaceae</taxon>
        <taxon>Pseudogymnoascus</taxon>
    </lineage>
</organism>
<dbReference type="EMBL" id="KV460222">
    <property type="protein sequence ID" value="OBT97496.2"/>
    <property type="molecule type" value="Genomic_DNA"/>
</dbReference>
<dbReference type="RefSeq" id="XP_059319766.1">
    <property type="nucleotide sequence ID" value="XM_059463605.1"/>
</dbReference>
<accession>A0A1B8GNT7</accession>
<sequence>MASATLPLRLRSNIRDLVTSPTSAVAIRTASLGKTIGYPISLDPEWPILWAALQPYYDDPATFIPGIARVIVSWCDVFTAWLEAEENEDGVERLLEEMNPVVKVVVEVLTTGTRPSTAWLPGKQLFVIGLPKAVLPPAGTIHAGLSSDFLSLFAPLSSSSLDAPVSTIASEDPEWADVSIEPQNRTPAALPRQSIAAQESASDRLPDLALIPRPEELLRRPPYWLLVSQDMDNRVVIQGSHAPSLECMEAYLKRWCRGNPHRVDRPPVVEVKMEQSAFGVGLMNDTLVLQGQAGKVSVMLVLVFIESVLEYAPVLETSTAGRVWEFKRVKGFK</sequence>
<protein>
    <submittedName>
        <fullName evidence="1">Uncharacterized protein</fullName>
    </submittedName>
</protein>
<dbReference type="GeneID" id="28837697"/>
<name>A0A1B8GNT7_9PEZI</name>
<reference evidence="1 2" key="1">
    <citation type="submission" date="2016-03" db="EMBL/GenBank/DDBJ databases">
        <title>Comparative genomics of Pseudogymnoascus destructans, the fungus causing white-nose syndrome of bats.</title>
        <authorList>
            <person name="Palmer J.M."/>
            <person name="Drees K.P."/>
            <person name="Foster J.T."/>
            <person name="Lindner D.L."/>
        </authorList>
    </citation>
    <scope>NUCLEOTIDE SEQUENCE [LARGE SCALE GENOMIC DNA]</scope>
    <source>
        <strain evidence="1 2">UAMH 10579</strain>
    </source>
</reference>
<dbReference type="AlphaFoldDB" id="A0A1B8GNT7"/>